<proteinExistence type="predicted"/>
<comment type="caution">
    <text evidence="2">The sequence shown here is derived from an EMBL/GenBank/DDBJ whole genome shotgun (WGS) entry which is preliminary data.</text>
</comment>
<dbReference type="Proteomes" id="UP000692954">
    <property type="component" value="Unassembled WGS sequence"/>
</dbReference>
<evidence type="ECO:0000313" key="2">
    <source>
        <dbReference type="EMBL" id="CAD8126277.1"/>
    </source>
</evidence>
<dbReference type="OrthoDB" id="298077at2759"/>
<name>A0A8S1REZ1_9CILI</name>
<dbReference type="AlphaFoldDB" id="A0A8S1REZ1"/>
<organism evidence="2 3">
    <name type="scientific">Paramecium sonneborni</name>
    <dbReference type="NCBI Taxonomy" id="65129"/>
    <lineage>
        <taxon>Eukaryota</taxon>
        <taxon>Sar</taxon>
        <taxon>Alveolata</taxon>
        <taxon>Ciliophora</taxon>
        <taxon>Intramacronucleata</taxon>
        <taxon>Oligohymenophorea</taxon>
        <taxon>Peniculida</taxon>
        <taxon>Parameciidae</taxon>
        <taxon>Paramecium</taxon>
    </lineage>
</organism>
<feature type="chain" id="PRO_5035881644" evidence="1">
    <location>
        <begin position="22"/>
        <end position="112"/>
    </location>
</feature>
<keyword evidence="1" id="KW-0732">Signal</keyword>
<protein>
    <submittedName>
        <fullName evidence="2">Uncharacterized protein</fullName>
    </submittedName>
</protein>
<keyword evidence="3" id="KW-1185">Reference proteome</keyword>
<dbReference type="EMBL" id="CAJJDN010000166">
    <property type="protein sequence ID" value="CAD8126277.1"/>
    <property type="molecule type" value="Genomic_DNA"/>
</dbReference>
<sequence length="112" mass="13083">MNKIFLISLVLILCFSKKHKALDEDNECLNEKCGVQINECFEDYECFEAISECAPQENVTVQEMKEAQQCVINKSKAAEELLVCAQKKCFQKELNKKQMKLIKKFMKFMKFV</sequence>
<feature type="signal peptide" evidence="1">
    <location>
        <begin position="1"/>
        <end position="21"/>
    </location>
</feature>
<reference evidence="2" key="1">
    <citation type="submission" date="2021-01" db="EMBL/GenBank/DDBJ databases">
        <authorList>
            <consortium name="Genoscope - CEA"/>
            <person name="William W."/>
        </authorList>
    </citation>
    <scope>NUCLEOTIDE SEQUENCE</scope>
</reference>
<accession>A0A8S1REZ1</accession>
<evidence type="ECO:0000313" key="3">
    <source>
        <dbReference type="Proteomes" id="UP000692954"/>
    </source>
</evidence>
<gene>
    <name evidence="2" type="ORF">PSON_ATCC_30995.1.T1660055</name>
</gene>
<evidence type="ECO:0000256" key="1">
    <source>
        <dbReference type="SAM" id="SignalP"/>
    </source>
</evidence>